<feature type="coiled-coil region" evidence="1">
    <location>
        <begin position="451"/>
        <end position="478"/>
    </location>
</feature>
<proteinExistence type="predicted"/>
<dbReference type="Ensembl" id="ENSEBUT00000010036.1">
    <property type="protein sequence ID" value="ENSEBUP00000009511.1"/>
    <property type="gene ID" value="ENSEBUG00000006123.1"/>
</dbReference>
<dbReference type="GO" id="GO:1903358">
    <property type="term" value="P:regulation of Golgi organization"/>
    <property type="evidence" value="ECO:0007669"/>
    <property type="project" value="TreeGrafter"/>
</dbReference>
<reference evidence="3" key="2">
    <citation type="submission" date="2025-09" db="UniProtKB">
        <authorList>
            <consortium name="Ensembl"/>
        </authorList>
    </citation>
    <scope>IDENTIFICATION</scope>
</reference>
<dbReference type="GO" id="GO:0007098">
    <property type="term" value="P:centrosome cycle"/>
    <property type="evidence" value="ECO:0007669"/>
    <property type="project" value="TreeGrafter"/>
</dbReference>
<dbReference type="Proteomes" id="UP000694388">
    <property type="component" value="Unplaced"/>
</dbReference>
<dbReference type="AlphaFoldDB" id="A0A8C4Q3P6"/>
<evidence type="ECO:0000313" key="4">
    <source>
        <dbReference type="Proteomes" id="UP000694388"/>
    </source>
</evidence>
<sequence length="710" mass="81110">MGAGFDLGESPGTAGLSRPALAQQASMLQQQLRGERELNESLRVELELRQSVLAERDGPAWREDDAAGQQLDASPESSGYNSSRLTAGLLEEHLREIKALRERLEESISNNDRLRQQLQLRLAETQPGAATNIYIQGVDEVGKMQTKLYHLEQENRELRARQERDNRQSMKKVDERGQGEKTKWDSRFHTSLGVWNMNKEADTLESTGFTLDTADEPKSVMRNAGIETRIEELTKLWEEMVKKEVDIERKEVELDRKSTDMEAVSNILEQKKVELGMAKEEFEKEKGMFECEKRNVQAVKEDQQREKELLKKEKGNMEIDKGVLEGERREMEREKRKLDWEKRDLKSKKKELQREKDEMQECSEDLRASREEVTRLQGEVTGLAQQLATTNQMLHSLQIQLHFYERLGGQGGDPESSSLASPEASLGKARTAKHHTWSTRASESTLHTDEMHLLLLEMRKLRVQLDRSERANHELRVRLELQLQGSPPTTQTGSEAATRRSPKRSVPINAEQINVPSCPDEVPPLKLDVSKTCTDRPPSPKENGMEPVPSVVLTHVLALAGDYDRVRQQLAEARLLVRAMESRLRDRLARHKESETRVLRWLCVSVNTMKGQLDNAARLLKLFWRTSLPEGPSGYLEDGNQADQISHLRIKLSEQEKMLQGTVSRLRASNQLKDSIEKAVIRQLTLTHDVLRTARCNLELQVLPAPLELH</sequence>
<feature type="region of interest" description="Disordered" evidence="2">
    <location>
        <begin position="155"/>
        <end position="183"/>
    </location>
</feature>
<feature type="region of interest" description="Disordered" evidence="2">
    <location>
        <begin position="347"/>
        <end position="370"/>
    </location>
</feature>
<feature type="region of interest" description="Disordered" evidence="2">
    <location>
        <begin position="408"/>
        <end position="444"/>
    </location>
</feature>
<organism evidence="3 4">
    <name type="scientific">Eptatretus burgeri</name>
    <name type="common">Inshore hagfish</name>
    <dbReference type="NCBI Taxonomy" id="7764"/>
    <lineage>
        <taxon>Eukaryota</taxon>
        <taxon>Metazoa</taxon>
        <taxon>Chordata</taxon>
        <taxon>Craniata</taxon>
        <taxon>Vertebrata</taxon>
        <taxon>Cyclostomata</taxon>
        <taxon>Myxini</taxon>
        <taxon>Myxiniformes</taxon>
        <taxon>Myxinidae</taxon>
        <taxon>Eptatretinae</taxon>
        <taxon>Eptatretus</taxon>
    </lineage>
</organism>
<evidence type="ECO:0000313" key="3">
    <source>
        <dbReference type="Ensembl" id="ENSEBUP00000009511.1"/>
    </source>
</evidence>
<dbReference type="GO" id="GO:0060090">
    <property type="term" value="F:molecular adaptor activity"/>
    <property type="evidence" value="ECO:0007669"/>
    <property type="project" value="TreeGrafter"/>
</dbReference>
<evidence type="ECO:0000256" key="1">
    <source>
        <dbReference type="SAM" id="Coils"/>
    </source>
</evidence>
<feature type="compositionally biased region" description="Polar residues" evidence="2">
    <location>
        <begin position="71"/>
        <end position="82"/>
    </location>
</feature>
<keyword evidence="4" id="KW-1185">Reference proteome</keyword>
<dbReference type="GO" id="GO:0005813">
    <property type="term" value="C:centrosome"/>
    <property type="evidence" value="ECO:0007669"/>
    <property type="project" value="TreeGrafter"/>
</dbReference>
<feature type="compositionally biased region" description="Low complexity" evidence="2">
    <location>
        <begin position="414"/>
        <end position="426"/>
    </location>
</feature>
<dbReference type="GO" id="GO:0090063">
    <property type="term" value="P:positive regulation of microtubule nucleation"/>
    <property type="evidence" value="ECO:0007669"/>
    <property type="project" value="TreeGrafter"/>
</dbReference>
<name>A0A8C4Q3P6_EPTBU</name>
<dbReference type="GeneTree" id="ENSGT00950000183190"/>
<feature type="region of interest" description="Disordered" evidence="2">
    <location>
        <begin position="57"/>
        <end position="82"/>
    </location>
</feature>
<dbReference type="PANTHER" id="PTHR46501:SF10">
    <property type="entry name" value="CENTROSOMIN"/>
    <property type="match status" value="1"/>
</dbReference>
<accession>A0A8C4Q3P6</accession>
<keyword evidence="1" id="KW-0175">Coiled coil</keyword>
<feature type="compositionally biased region" description="Low complexity" evidence="2">
    <location>
        <begin position="20"/>
        <end position="32"/>
    </location>
</feature>
<protein>
    <submittedName>
        <fullName evidence="3">Uncharacterized protein</fullName>
    </submittedName>
</protein>
<reference evidence="3" key="1">
    <citation type="submission" date="2025-08" db="UniProtKB">
        <authorList>
            <consortium name="Ensembl"/>
        </authorList>
    </citation>
    <scope>IDENTIFICATION</scope>
</reference>
<dbReference type="PANTHER" id="PTHR46501">
    <property type="entry name" value="MYOMEGALIN"/>
    <property type="match status" value="1"/>
</dbReference>
<feature type="region of interest" description="Disordered" evidence="2">
    <location>
        <begin position="1"/>
        <end position="32"/>
    </location>
</feature>
<evidence type="ECO:0000256" key="2">
    <source>
        <dbReference type="SAM" id="MobiDB-lite"/>
    </source>
</evidence>
<dbReference type="InterPro" id="IPR052593">
    <property type="entry name" value="MT-associated_AKAP9-binding"/>
</dbReference>
<feature type="region of interest" description="Disordered" evidence="2">
    <location>
        <begin position="478"/>
        <end position="521"/>
    </location>
</feature>
<dbReference type="GO" id="GO:0005794">
    <property type="term" value="C:Golgi apparatus"/>
    <property type="evidence" value="ECO:0007669"/>
    <property type="project" value="TreeGrafter"/>
</dbReference>
<feature type="compositionally biased region" description="Polar residues" evidence="2">
    <location>
        <begin position="483"/>
        <end position="495"/>
    </location>
</feature>